<feature type="domain" description="Carrier" evidence="1">
    <location>
        <begin position="1"/>
        <end position="76"/>
    </location>
</feature>
<dbReference type="AlphaFoldDB" id="A0A5R9PYG0"/>
<evidence type="ECO:0000313" key="2">
    <source>
        <dbReference type="EMBL" id="TLX45933.1"/>
    </source>
</evidence>
<organism evidence="2 3">
    <name type="scientific">Pseudoalteromonas phenolica</name>
    <dbReference type="NCBI Taxonomy" id="161398"/>
    <lineage>
        <taxon>Bacteria</taxon>
        <taxon>Pseudomonadati</taxon>
        <taxon>Pseudomonadota</taxon>
        <taxon>Gammaproteobacteria</taxon>
        <taxon>Alteromonadales</taxon>
        <taxon>Pseudoalteromonadaceae</taxon>
        <taxon>Pseudoalteromonas</taxon>
    </lineage>
</organism>
<dbReference type="InterPro" id="IPR036736">
    <property type="entry name" value="ACP-like_sf"/>
</dbReference>
<reference evidence="2 3" key="1">
    <citation type="submission" date="2018-01" db="EMBL/GenBank/DDBJ databases">
        <title>Co-occurrence of chitin degradation, pigmentation and bioactivity in marine Pseudoalteromonas.</title>
        <authorList>
            <person name="Paulsen S."/>
            <person name="Gram L."/>
            <person name="Machado H."/>
        </authorList>
    </citation>
    <scope>NUCLEOTIDE SEQUENCE [LARGE SCALE GENOMIC DNA]</scope>
    <source>
        <strain evidence="2 3">S3663</strain>
    </source>
</reference>
<proteinExistence type="predicted"/>
<dbReference type="SUPFAM" id="SSF47336">
    <property type="entry name" value="ACP-like"/>
    <property type="match status" value="1"/>
</dbReference>
<evidence type="ECO:0000259" key="1">
    <source>
        <dbReference type="PROSITE" id="PS50075"/>
    </source>
</evidence>
<sequence length="80" mass="9496">MEIQNQIANWISQNKNIEKVEHSVNFFDSGYLDSFDMILLIEFCEERFSISFQEFHFEDRRFPSVDGLTTIILEIQAENS</sequence>
<dbReference type="EMBL" id="PPSW01000027">
    <property type="protein sequence ID" value="TLX45933.1"/>
    <property type="molecule type" value="Genomic_DNA"/>
</dbReference>
<protein>
    <recommendedName>
        <fullName evidence="1">Carrier domain-containing protein</fullName>
    </recommendedName>
</protein>
<dbReference type="Proteomes" id="UP000309186">
    <property type="component" value="Unassembled WGS sequence"/>
</dbReference>
<dbReference type="RefSeq" id="WP_138483416.1">
    <property type="nucleotide sequence ID" value="NZ_PPSW01000027.1"/>
</dbReference>
<dbReference type="PROSITE" id="PS50075">
    <property type="entry name" value="CARRIER"/>
    <property type="match status" value="1"/>
</dbReference>
<gene>
    <name evidence="2" type="ORF">C1E24_16775</name>
</gene>
<dbReference type="OrthoDB" id="7874450at2"/>
<comment type="caution">
    <text evidence="2">The sequence shown here is derived from an EMBL/GenBank/DDBJ whole genome shotgun (WGS) entry which is preliminary data.</text>
</comment>
<accession>A0A5R9PYG0</accession>
<dbReference type="InterPro" id="IPR009081">
    <property type="entry name" value="PP-bd_ACP"/>
</dbReference>
<name>A0A5R9PYG0_9GAMM</name>
<evidence type="ECO:0000313" key="3">
    <source>
        <dbReference type="Proteomes" id="UP000309186"/>
    </source>
</evidence>
<dbReference type="Gene3D" id="1.10.1200.10">
    <property type="entry name" value="ACP-like"/>
    <property type="match status" value="1"/>
</dbReference>